<comment type="caution">
    <text evidence="1">The sequence shown here is derived from an EMBL/GenBank/DDBJ whole genome shotgun (WGS) entry which is preliminary data.</text>
</comment>
<dbReference type="AlphaFoldDB" id="A0A699KNC6"/>
<gene>
    <name evidence="1" type="ORF">Tci_669377</name>
</gene>
<evidence type="ECO:0000313" key="1">
    <source>
        <dbReference type="EMBL" id="GFA97405.1"/>
    </source>
</evidence>
<proteinExistence type="predicted"/>
<sequence>MKNISKKNQMKRNLMGISMQVEGQGLDEIRVQRRDFITISRTKHRKRALR</sequence>
<name>A0A699KNC6_TANCI</name>
<feature type="non-terminal residue" evidence="1">
    <location>
        <position position="50"/>
    </location>
</feature>
<accession>A0A699KNC6</accession>
<reference evidence="1" key="1">
    <citation type="journal article" date="2019" name="Sci. Rep.">
        <title>Draft genome of Tanacetum cinerariifolium, the natural source of mosquito coil.</title>
        <authorList>
            <person name="Yamashiro T."/>
            <person name="Shiraishi A."/>
            <person name="Satake H."/>
            <person name="Nakayama K."/>
        </authorList>
    </citation>
    <scope>NUCLEOTIDE SEQUENCE</scope>
</reference>
<organism evidence="1">
    <name type="scientific">Tanacetum cinerariifolium</name>
    <name type="common">Dalmatian daisy</name>
    <name type="synonym">Chrysanthemum cinerariifolium</name>
    <dbReference type="NCBI Taxonomy" id="118510"/>
    <lineage>
        <taxon>Eukaryota</taxon>
        <taxon>Viridiplantae</taxon>
        <taxon>Streptophyta</taxon>
        <taxon>Embryophyta</taxon>
        <taxon>Tracheophyta</taxon>
        <taxon>Spermatophyta</taxon>
        <taxon>Magnoliopsida</taxon>
        <taxon>eudicotyledons</taxon>
        <taxon>Gunneridae</taxon>
        <taxon>Pentapetalae</taxon>
        <taxon>asterids</taxon>
        <taxon>campanulids</taxon>
        <taxon>Asterales</taxon>
        <taxon>Asteraceae</taxon>
        <taxon>Asteroideae</taxon>
        <taxon>Anthemideae</taxon>
        <taxon>Anthemidinae</taxon>
        <taxon>Tanacetum</taxon>
    </lineage>
</organism>
<protein>
    <submittedName>
        <fullName evidence="1">Uncharacterized protein</fullName>
    </submittedName>
</protein>
<dbReference type="EMBL" id="BKCJ010525350">
    <property type="protein sequence ID" value="GFA97405.1"/>
    <property type="molecule type" value="Genomic_DNA"/>
</dbReference>